<dbReference type="Pfam" id="PF13091">
    <property type="entry name" value="PLDc_2"/>
    <property type="match status" value="2"/>
</dbReference>
<evidence type="ECO:0000256" key="6">
    <source>
        <dbReference type="ARBA" id="ARBA00023098"/>
    </source>
</evidence>
<evidence type="ECO:0000256" key="2">
    <source>
        <dbReference type="ARBA" id="ARBA00012027"/>
    </source>
</evidence>
<evidence type="ECO:0000313" key="11">
    <source>
        <dbReference type="Proteomes" id="UP000005238"/>
    </source>
</evidence>
<dbReference type="HOGENOM" id="CLU_279727_0_0_1"/>
<dbReference type="InterPro" id="IPR001736">
    <property type="entry name" value="PLipase_D/transphosphatidylase"/>
</dbReference>
<keyword evidence="8" id="KW-0732">Signal</keyword>
<dbReference type="EC" id="3.1.4.4" evidence="2"/>
<evidence type="ECO:0000256" key="1">
    <source>
        <dbReference type="ARBA" id="ARBA00000798"/>
    </source>
</evidence>
<dbReference type="EMBL" id="DS566041">
    <property type="status" value="NOT_ANNOTATED_CDS"/>
    <property type="molecule type" value="Genomic_DNA"/>
</dbReference>
<evidence type="ECO:0000313" key="10">
    <source>
        <dbReference type="EnsemblProtists" id="Phyra79970"/>
    </source>
</evidence>
<dbReference type="SUPFAM" id="SSF56024">
    <property type="entry name" value="Phospholipase D/nuclease"/>
    <property type="match status" value="4"/>
</dbReference>
<keyword evidence="4" id="KW-0378">Hydrolase</keyword>
<dbReference type="VEuPathDB" id="FungiDB:KRP22_14839"/>
<dbReference type="STRING" id="164328.H3GSI5"/>
<dbReference type="PROSITE" id="PS50035">
    <property type="entry name" value="PLD"/>
    <property type="match status" value="2"/>
</dbReference>
<proteinExistence type="predicted"/>
<dbReference type="AlphaFoldDB" id="H3GSI5"/>
<dbReference type="GO" id="GO:0005886">
    <property type="term" value="C:plasma membrane"/>
    <property type="evidence" value="ECO:0000318"/>
    <property type="project" value="GO_Central"/>
</dbReference>
<dbReference type="VEuPathDB" id="FungiDB:KRP23_1321"/>
<accession>H3GSI5</accession>
<evidence type="ECO:0000256" key="7">
    <source>
        <dbReference type="SAM" id="MobiDB-lite"/>
    </source>
</evidence>
<dbReference type="CDD" id="cd09105">
    <property type="entry name" value="PLDc_vPLD1_2_like_2"/>
    <property type="match status" value="2"/>
</dbReference>
<dbReference type="Gene3D" id="3.30.870.10">
    <property type="entry name" value="Endonuclease Chain A"/>
    <property type="match status" value="4"/>
</dbReference>
<keyword evidence="3" id="KW-0677">Repeat</keyword>
<feature type="region of interest" description="Disordered" evidence="7">
    <location>
        <begin position="29"/>
        <end position="53"/>
    </location>
</feature>
<dbReference type="InterPro" id="IPR015679">
    <property type="entry name" value="PLipase_D_fam"/>
</dbReference>
<feature type="chain" id="PRO_5003587673" description="phospholipase D" evidence="8">
    <location>
        <begin position="20"/>
        <end position="1126"/>
    </location>
</feature>
<evidence type="ECO:0000256" key="5">
    <source>
        <dbReference type="ARBA" id="ARBA00022963"/>
    </source>
</evidence>
<keyword evidence="11" id="KW-1185">Reference proteome</keyword>
<protein>
    <recommendedName>
        <fullName evidence="2">phospholipase D</fullName>
        <ecNumber evidence="2">3.1.4.4</ecNumber>
    </recommendedName>
</protein>
<dbReference type="InParanoid" id="H3GSI5"/>
<dbReference type="PANTHER" id="PTHR18896:SF76">
    <property type="entry name" value="PHOSPHOLIPASE"/>
    <property type="match status" value="1"/>
</dbReference>
<reference evidence="11" key="1">
    <citation type="journal article" date="2006" name="Science">
        <title>Phytophthora genome sequences uncover evolutionary origins and mechanisms of pathogenesis.</title>
        <authorList>
            <person name="Tyler B.M."/>
            <person name="Tripathy S."/>
            <person name="Zhang X."/>
            <person name="Dehal P."/>
            <person name="Jiang R.H."/>
            <person name="Aerts A."/>
            <person name="Arredondo F.D."/>
            <person name="Baxter L."/>
            <person name="Bensasson D."/>
            <person name="Beynon J.L."/>
            <person name="Chapman J."/>
            <person name="Damasceno C.M."/>
            <person name="Dorrance A.E."/>
            <person name="Dou D."/>
            <person name="Dickerman A.W."/>
            <person name="Dubchak I.L."/>
            <person name="Garbelotto M."/>
            <person name="Gijzen M."/>
            <person name="Gordon S.G."/>
            <person name="Govers F."/>
            <person name="Grunwald N.J."/>
            <person name="Huang W."/>
            <person name="Ivors K.L."/>
            <person name="Jones R.W."/>
            <person name="Kamoun S."/>
            <person name="Krampis K."/>
            <person name="Lamour K.H."/>
            <person name="Lee M.K."/>
            <person name="McDonald W.H."/>
            <person name="Medina M."/>
            <person name="Meijer H.J."/>
            <person name="Nordberg E.K."/>
            <person name="Maclean D.J."/>
            <person name="Ospina-Giraldo M.D."/>
            <person name="Morris P.F."/>
            <person name="Phuntumart V."/>
            <person name="Putnam N.H."/>
            <person name="Rash S."/>
            <person name="Rose J.K."/>
            <person name="Sakihama Y."/>
            <person name="Salamov A.A."/>
            <person name="Savidor A."/>
            <person name="Scheuring C.F."/>
            <person name="Smith B.M."/>
            <person name="Sobral B.W."/>
            <person name="Terry A."/>
            <person name="Torto-Alalibo T.A."/>
            <person name="Win J."/>
            <person name="Xu Z."/>
            <person name="Zhang H."/>
            <person name="Grigoriev I.V."/>
            <person name="Rokhsar D.S."/>
            <person name="Boore J.L."/>
        </authorList>
    </citation>
    <scope>NUCLEOTIDE SEQUENCE [LARGE SCALE GENOMIC DNA]</scope>
    <source>
        <strain evidence="11">Pr102</strain>
    </source>
</reference>
<feature type="signal peptide" evidence="8">
    <location>
        <begin position="1"/>
        <end position="19"/>
    </location>
</feature>
<evidence type="ECO:0000256" key="4">
    <source>
        <dbReference type="ARBA" id="ARBA00022801"/>
    </source>
</evidence>
<comment type="catalytic activity">
    <reaction evidence="1">
        <text>a 1,2-diacyl-sn-glycero-3-phosphocholine + H2O = a 1,2-diacyl-sn-glycero-3-phosphate + choline + H(+)</text>
        <dbReference type="Rhea" id="RHEA:14445"/>
        <dbReference type="ChEBI" id="CHEBI:15354"/>
        <dbReference type="ChEBI" id="CHEBI:15377"/>
        <dbReference type="ChEBI" id="CHEBI:15378"/>
        <dbReference type="ChEBI" id="CHEBI:57643"/>
        <dbReference type="ChEBI" id="CHEBI:58608"/>
        <dbReference type="EC" id="3.1.4.4"/>
    </reaction>
</comment>
<keyword evidence="5" id="KW-0442">Lipid degradation</keyword>
<feature type="compositionally biased region" description="Low complexity" evidence="7">
    <location>
        <begin position="33"/>
        <end position="45"/>
    </location>
</feature>
<feature type="region of interest" description="Disordered" evidence="7">
    <location>
        <begin position="580"/>
        <end position="606"/>
    </location>
</feature>
<feature type="domain" description="PLD phosphodiesterase" evidence="9">
    <location>
        <begin position="434"/>
        <end position="461"/>
    </location>
</feature>
<dbReference type="Proteomes" id="UP000005238">
    <property type="component" value="Unassembled WGS sequence"/>
</dbReference>
<keyword evidence="6" id="KW-0443">Lipid metabolism</keyword>
<dbReference type="PANTHER" id="PTHR18896">
    <property type="entry name" value="PHOSPHOLIPASE D"/>
    <property type="match status" value="1"/>
</dbReference>
<sequence length="1126" mass="124996">MLLVALVFTLAVSTAPSSALSFKSLFEHSSTPSSSGSADLSNGSDITPRQPLLDPKDWFLTEQEITDSRGGIPRSDMSVYTTGNKVTSYTVSNEYFDAVYDDLSTTKEGDRVLLNAWTTALIPLKPDIDPTGAKTGFKEVFAGIVERGGNVSILGWANIAGGYMPYNIKARDAINNLPPSAINGARATYIFDDRVKLISSQHQKNMVIAASSSSDADEQPVAYVGGIDLANDRWDTIYHNNTAIRDAGHITYQQKGWVDGHIRIHGPAAKDVASNFLARWNSKFLPCQNLKEHLLDFNNPPYDALPPLDYASSNTTANLGNQSIQITRVFSCKYEHYKEFAPKGETSLFQARLKAIRNAKNFIYIEDQYFVYMPELLEALMEVMPRIQRLIVVTKEETNGFTNAGYIKYLYQNVEPIRSKYPNKFKLYTTKAKLDLCIHSKFVIIDDVYLSIGSANWNRRSMTADTELNADVVDGDMIKSPEGLTVGKLPRDFRIRKFMEWTGLSYDELDGMTIVEAADQFEAAATDDSTILANNVIEHHAYFVAITDSMRKSLQLIETANPPAPSSAFSFSSLFDGDDVEDGSKSSITEDGGGDVGASDGSSIKPRQPLLDAQDWFLTEQEITDSRAGIPREDLSVYTTGNAVTAYTVANEFFNAVYDDLSTTEKGDRVMLAAWLAALVPLKPDVDPTGAKTGFKEVFAGVVERGGNVNILGWASIAGSYMPYNIKARDAINSISPSPINGARATYIFDDRVNLIASHHQKTLVIASDISSGKADQPVAYVGGLDLAVDRWDTIYHNNTAIRDAGKITYKTNKGWIDGHIRIHGPAAKDVANNFVARWNSDYLPCQGLEDDVLDFKNPVFHDIPPPNYRSSNTTAKLGKQSIQITRTLSCEYDHYKEFAPRGENSLFHARIKAIKNAKNFIYVEDQYFVLVPELRDALLEVMPRIQRLVVVTKEQTNAFTNAGYIKYLYESVEPIRSKYPNKFQIYTSKADRKLLIHTKLVIIDDVYLSIGSANWNRRSMTADSELNADVVDGDTIKSPEGLTVGKLPRDFRIRKFMEWTGLNYDELDGMTIVEAADQFVVAAGKKSTILAKLNIEYHSYFIAITGIMREVSDPQYDCIAGSGNS</sequence>
<reference evidence="10" key="2">
    <citation type="submission" date="2015-06" db="UniProtKB">
        <authorList>
            <consortium name="EnsemblProtists"/>
        </authorList>
    </citation>
    <scope>IDENTIFICATION</scope>
    <source>
        <strain evidence="10">Pr102</strain>
    </source>
</reference>
<dbReference type="eggNOG" id="KOG1329">
    <property type="taxonomic scope" value="Eukaryota"/>
</dbReference>
<dbReference type="GO" id="GO:0004630">
    <property type="term" value="F:phospholipase D activity"/>
    <property type="evidence" value="ECO:0000318"/>
    <property type="project" value="GO_Central"/>
</dbReference>
<name>H3GSI5_PHYRM</name>
<dbReference type="SMART" id="SM00155">
    <property type="entry name" value="PLDc"/>
    <property type="match status" value="2"/>
</dbReference>
<evidence type="ECO:0000256" key="3">
    <source>
        <dbReference type="ARBA" id="ARBA00022737"/>
    </source>
</evidence>
<evidence type="ECO:0000259" key="9">
    <source>
        <dbReference type="PROSITE" id="PS50035"/>
    </source>
</evidence>
<dbReference type="VEuPathDB" id="FungiDB:KRP22_12631"/>
<dbReference type="GO" id="GO:0009395">
    <property type="term" value="P:phospholipid catabolic process"/>
    <property type="evidence" value="ECO:0000318"/>
    <property type="project" value="GO_Central"/>
</dbReference>
<organism evidence="10 11">
    <name type="scientific">Phytophthora ramorum</name>
    <name type="common">Sudden oak death agent</name>
    <dbReference type="NCBI Taxonomy" id="164328"/>
    <lineage>
        <taxon>Eukaryota</taxon>
        <taxon>Sar</taxon>
        <taxon>Stramenopiles</taxon>
        <taxon>Oomycota</taxon>
        <taxon>Peronosporomycetes</taxon>
        <taxon>Peronosporales</taxon>
        <taxon>Peronosporaceae</taxon>
        <taxon>Phytophthora</taxon>
    </lineage>
</organism>
<dbReference type="InterPro" id="IPR025202">
    <property type="entry name" value="PLD-like_dom"/>
</dbReference>
<evidence type="ECO:0000256" key="8">
    <source>
        <dbReference type="SAM" id="SignalP"/>
    </source>
</evidence>
<feature type="domain" description="PLD phosphodiesterase" evidence="9">
    <location>
        <begin position="993"/>
        <end position="1020"/>
    </location>
</feature>
<dbReference type="EnsemblProtists" id="Phyra79970">
    <property type="protein sequence ID" value="Phyra79970"/>
    <property type="gene ID" value="Phyra79970"/>
</dbReference>